<dbReference type="InterPro" id="IPR019734">
    <property type="entry name" value="TPR_rpt"/>
</dbReference>
<name>A0A1E5TCZ7_9FLAO</name>
<keyword evidence="1" id="KW-0812">Transmembrane</keyword>
<evidence type="ECO:0000313" key="3">
    <source>
        <dbReference type="EMBL" id="OEK09254.1"/>
    </source>
</evidence>
<reference evidence="3 4" key="1">
    <citation type="submission" date="2016-05" db="EMBL/GenBank/DDBJ databases">
        <title>Draft Genome Sequence of Algibacter sp. Strain SK-16 Isolated from the Surface Water of Aburatsubo Inlet.</title>
        <authorList>
            <person name="Wong S.-K."/>
            <person name="Yoshizawa S."/>
            <person name="Nakajima Y."/>
            <person name="Ogura Y."/>
            <person name="Tetsuya H."/>
            <person name="Hamasaki K."/>
        </authorList>
    </citation>
    <scope>NUCLEOTIDE SEQUENCE [LARGE SCALE GENOMIC DNA]</scope>
    <source>
        <strain evidence="3 4">SK-16</strain>
    </source>
</reference>
<dbReference type="SMART" id="SM00028">
    <property type="entry name" value="TPR"/>
    <property type="match status" value="3"/>
</dbReference>
<keyword evidence="1" id="KW-0472">Membrane</keyword>
<feature type="transmembrane region" description="Helical" evidence="1">
    <location>
        <begin position="829"/>
        <end position="848"/>
    </location>
</feature>
<dbReference type="RefSeq" id="WP_069828691.1">
    <property type="nucleotide sequence ID" value="NZ_MDJD01000007.1"/>
</dbReference>
<evidence type="ECO:0000313" key="4">
    <source>
        <dbReference type="Proteomes" id="UP000095713"/>
    </source>
</evidence>
<dbReference type="Proteomes" id="UP000095713">
    <property type="component" value="Unassembled WGS sequence"/>
</dbReference>
<dbReference type="Gene3D" id="1.25.40.10">
    <property type="entry name" value="Tetratricopeptide repeat domain"/>
    <property type="match status" value="1"/>
</dbReference>
<dbReference type="PANTHER" id="PTHR10098">
    <property type="entry name" value="RAPSYN-RELATED"/>
    <property type="match status" value="1"/>
</dbReference>
<dbReference type="InterPro" id="IPR011990">
    <property type="entry name" value="TPR-like_helical_dom_sf"/>
</dbReference>
<accession>A0A1E5TCZ7</accession>
<dbReference type="Pfam" id="PF12770">
    <property type="entry name" value="CHAT"/>
    <property type="match status" value="1"/>
</dbReference>
<keyword evidence="1" id="KW-1133">Transmembrane helix</keyword>
<dbReference type="InterPro" id="IPR024983">
    <property type="entry name" value="CHAT_dom"/>
</dbReference>
<gene>
    <name evidence="3" type="ORF">A8C32_11050</name>
</gene>
<evidence type="ECO:0000256" key="1">
    <source>
        <dbReference type="SAM" id="Phobius"/>
    </source>
</evidence>
<proteinExistence type="predicted"/>
<keyword evidence="4" id="KW-1185">Reference proteome</keyword>
<feature type="domain" description="CHAT" evidence="2">
    <location>
        <begin position="567"/>
        <end position="819"/>
    </location>
</feature>
<dbReference type="AlphaFoldDB" id="A0A1E5TCZ7"/>
<organism evidence="3 4">
    <name type="scientific">Flavivirga aquatica</name>
    <dbReference type="NCBI Taxonomy" id="1849968"/>
    <lineage>
        <taxon>Bacteria</taxon>
        <taxon>Pseudomonadati</taxon>
        <taxon>Bacteroidota</taxon>
        <taxon>Flavobacteriia</taxon>
        <taxon>Flavobacteriales</taxon>
        <taxon>Flavobacteriaceae</taxon>
        <taxon>Flavivirga</taxon>
    </lineage>
</organism>
<dbReference type="OrthoDB" id="9771112at2"/>
<comment type="caution">
    <text evidence="3">The sequence shown here is derived from an EMBL/GenBank/DDBJ whole genome shotgun (WGS) entry which is preliminary data.</text>
</comment>
<dbReference type="STRING" id="1849968.A8C32_11050"/>
<protein>
    <recommendedName>
        <fullName evidence="2">CHAT domain-containing protein</fullName>
    </recommendedName>
</protein>
<evidence type="ECO:0000259" key="2">
    <source>
        <dbReference type="Pfam" id="PF12770"/>
    </source>
</evidence>
<dbReference type="PANTHER" id="PTHR10098:SF108">
    <property type="entry name" value="TETRATRICOPEPTIDE REPEAT PROTEIN 28"/>
    <property type="match status" value="1"/>
</dbReference>
<sequence length="851" mass="98347">MKKLYFFFLLINSISFSQTLEETIYVATEVFISNQNNESLQLLNQQESTYKTLVNTKDEQLALVFLQCNKGYYLDKHSKLKEAITSYEDALKRFQSNNLLKFSDFDIIESCLKPLGNLYTKTSDYTNAINTINQYIFFAEERNNINHQVSGAINLAKLYETIGKYKIVLKIIENTSKLPNISNTQKKHLTAIKITNLIALEKYEEASFINATSKFSKFNKHKNDYLIQLKKGNYNQALNAFKKAKTTINKTNMSIRNLSKFYVEEAQLYYLLNRQNNAIQSLNLALKTLIPNLTPQDFYDKNNLYPENTFIDIFDLYATMQSNTEKALQYFNLSFHVSKLLQNSWTSQEAKILNQTNNRIRSEKCISLLYNKFNETKNKTYLYDAFHYSENGKASVLKEVFQKKLRQKQFPNDSLLTIEINLLKKQEHITSLLVKEQMGNSKASRINLLSKNLSEISLKLKTIKTAILKKYPESTSNLSLETLQAKLLKDDTVLVEYFYGETAIYQFTILSKNIYLDKIILNTDTRKQITDFIHLFDNASIINNNINTFTTKAFNLFELLKFNTISTSKNVVIIPDGLLNFISFESLLTSKTSTTSYSKMPFLVKTHNVLYNSSALFYSTKNKPVETNTLLGFFPVFENTKKKLTYSIEEAHAINTEMSSKIFMYNKATKANFIKNANNYNILHLSTHANAGDFIKPANIDFYDDTLYLNELYSLNLNTNLVVLSACETGIGKLYKGEGAMSIARGFQYSGAKNVLFSLWRINDLSASQIIQSFYENYSKHQATYLANHNSKIEYIENNTISNIKKSPYYWSAFVYYGEFTKPDYNRPLFYNIGIIVFILLFIVILLLKFK</sequence>
<dbReference type="EMBL" id="MDJD01000007">
    <property type="protein sequence ID" value="OEK09254.1"/>
    <property type="molecule type" value="Genomic_DNA"/>
</dbReference>
<dbReference type="SUPFAM" id="SSF48452">
    <property type="entry name" value="TPR-like"/>
    <property type="match status" value="1"/>
</dbReference>